<dbReference type="NCBIfam" id="NF004281">
    <property type="entry name" value="PRK05690.1"/>
    <property type="match status" value="1"/>
</dbReference>
<dbReference type="InterPro" id="IPR000594">
    <property type="entry name" value="ThiF_NAD_FAD-bd"/>
</dbReference>
<dbReference type="Pfam" id="PF00899">
    <property type="entry name" value="ThiF"/>
    <property type="match status" value="1"/>
</dbReference>
<keyword evidence="15" id="KW-1185">Reference proteome</keyword>
<dbReference type="EMBL" id="CP042906">
    <property type="protein sequence ID" value="QEX20074.1"/>
    <property type="molecule type" value="Genomic_DNA"/>
</dbReference>
<evidence type="ECO:0000256" key="3">
    <source>
        <dbReference type="ARBA" id="ARBA00022741"/>
    </source>
</evidence>
<dbReference type="FunFam" id="3.40.50.720:FF:000033">
    <property type="entry name" value="Adenylyltransferase and sulfurtransferase MOCS3"/>
    <property type="match status" value="1"/>
</dbReference>
<dbReference type="GO" id="GO:0005829">
    <property type="term" value="C:cytosol"/>
    <property type="evidence" value="ECO:0007669"/>
    <property type="project" value="TreeGrafter"/>
</dbReference>
<dbReference type="GO" id="GO:0008146">
    <property type="term" value="F:sulfotransferase activity"/>
    <property type="evidence" value="ECO:0007669"/>
    <property type="project" value="TreeGrafter"/>
</dbReference>
<keyword evidence="2" id="KW-0808">Transferase</keyword>
<evidence type="ECO:0000256" key="1">
    <source>
        <dbReference type="ARBA" id="ARBA00009919"/>
    </source>
</evidence>
<accession>A0A5J6MRM6</accession>
<sequence length="274" mass="28926">MDGPELGIDMGPRFRGGDSGMDLSDTQIERYARNLILDEIGEEGQSKLLASKVLVLGAGGLGSPLLLYLAGAGIGGLGVVDHDKVDLSNLQRQVLHGTTDVGRPKTDSAAAAIARINPDIAFTRHHLRLDASNVMGVIEGYDLVADGSDNFETRFLLADACHKAKKTLVSAAVVRFDGQLTTFKPYLGAPHPCLRCLHPETPDEDAVPRCEQAGVLGSAAGTMGTLQATEVIKELLGLGDGLSGQLLLYDALSTVFRKIRLRRREGCPGCGGPG</sequence>
<evidence type="ECO:0000313" key="14">
    <source>
        <dbReference type="EMBL" id="QEX20074.1"/>
    </source>
</evidence>
<comment type="catalytic activity">
    <reaction evidence="5">
        <text>[molybdopterin-synthase sulfur-carrier protein]-C-terminal Gly-Gly + ATP + H(+) = [molybdopterin-synthase sulfur-carrier protein]-C-terminal Gly-Gly-AMP + diphosphate</text>
        <dbReference type="Rhea" id="RHEA:43616"/>
        <dbReference type="Rhea" id="RHEA-COMP:12159"/>
        <dbReference type="Rhea" id="RHEA-COMP:12202"/>
        <dbReference type="ChEBI" id="CHEBI:15378"/>
        <dbReference type="ChEBI" id="CHEBI:30616"/>
        <dbReference type="ChEBI" id="CHEBI:33019"/>
        <dbReference type="ChEBI" id="CHEBI:90618"/>
        <dbReference type="ChEBI" id="CHEBI:90778"/>
        <dbReference type="EC" id="2.7.7.80"/>
    </reaction>
</comment>
<dbReference type="CDD" id="cd00757">
    <property type="entry name" value="ThiF_MoeB_HesA_family"/>
    <property type="match status" value="1"/>
</dbReference>
<dbReference type="SUPFAM" id="SSF69572">
    <property type="entry name" value="Activating enzymes of the ubiquitin-like proteins"/>
    <property type="match status" value="1"/>
</dbReference>
<evidence type="ECO:0000256" key="9">
    <source>
        <dbReference type="ARBA" id="ARBA00073635"/>
    </source>
</evidence>
<evidence type="ECO:0000256" key="5">
    <source>
        <dbReference type="ARBA" id="ARBA00052218"/>
    </source>
</evidence>
<evidence type="ECO:0000256" key="10">
    <source>
        <dbReference type="ARBA" id="ARBA00075110"/>
    </source>
</evidence>
<evidence type="ECO:0000256" key="2">
    <source>
        <dbReference type="ARBA" id="ARBA00022679"/>
    </source>
</evidence>
<evidence type="ECO:0000256" key="12">
    <source>
        <dbReference type="ARBA" id="ARBA00078531"/>
    </source>
</evidence>
<dbReference type="AlphaFoldDB" id="A0A5J6MRM6"/>
<dbReference type="PANTHER" id="PTHR10953:SF102">
    <property type="entry name" value="ADENYLYLTRANSFERASE AND SULFURTRANSFERASE MOCS3"/>
    <property type="match status" value="1"/>
</dbReference>
<dbReference type="InterPro" id="IPR045886">
    <property type="entry name" value="ThiF/MoeB/HesA"/>
</dbReference>
<evidence type="ECO:0000256" key="6">
    <source>
        <dbReference type="ARBA" id="ARBA00055169"/>
    </source>
</evidence>
<feature type="domain" description="THIF-type NAD/FAD binding fold" evidence="13">
    <location>
        <begin position="31"/>
        <end position="268"/>
    </location>
</feature>
<dbReference type="Gene3D" id="3.40.50.720">
    <property type="entry name" value="NAD(P)-binding Rossmann-like Domain"/>
    <property type="match status" value="1"/>
</dbReference>
<dbReference type="PANTHER" id="PTHR10953">
    <property type="entry name" value="UBIQUITIN-ACTIVATING ENZYME E1"/>
    <property type="match status" value="1"/>
</dbReference>
<evidence type="ECO:0000256" key="8">
    <source>
        <dbReference type="ARBA" id="ARBA00066884"/>
    </source>
</evidence>
<dbReference type="GO" id="GO:0005524">
    <property type="term" value="F:ATP binding"/>
    <property type="evidence" value="ECO:0007669"/>
    <property type="project" value="UniProtKB-KW"/>
</dbReference>
<dbReference type="InterPro" id="IPR035985">
    <property type="entry name" value="Ubiquitin-activating_enz"/>
</dbReference>
<evidence type="ECO:0000313" key="15">
    <source>
        <dbReference type="Proteomes" id="UP000326202"/>
    </source>
</evidence>
<dbReference type="KEGG" id="htq:FRZ44_53890"/>
<keyword evidence="3" id="KW-0547">Nucleotide-binding</keyword>
<evidence type="ECO:0000256" key="11">
    <source>
        <dbReference type="ARBA" id="ARBA00075328"/>
    </source>
</evidence>
<comment type="function">
    <text evidence="6">Catalyzes the adenylation by ATP of the carboxyl group of the C-terminal glycine of sulfur carrier protein MoaD.</text>
</comment>
<proteinExistence type="inferred from homology"/>
<evidence type="ECO:0000259" key="13">
    <source>
        <dbReference type="Pfam" id="PF00899"/>
    </source>
</evidence>
<evidence type="ECO:0000256" key="7">
    <source>
        <dbReference type="ARBA" id="ARBA00063809"/>
    </source>
</evidence>
<reference evidence="14 15" key="1">
    <citation type="submission" date="2019-08" db="EMBL/GenBank/DDBJ databases">
        <title>Hyperibacter terrae gen. nov., sp. nov. and Hyperibacter viscosus sp. nov., two new members in the family Rhodospirillaceae isolated from the rhizosphere of Hypericum perforatum.</title>
        <authorList>
            <person name="Noviana Z."/>
        </authorList>
    </citation>
    <scope>NUCLEOTIDE SEQUENCE [LARGE SCALE GENOMIC DNA]</scope>
    <source>
        <strain evidence="14 15">R5913</strain>
    </source>
</reference>
<dbReference type="EC" id="2.7.7.80" evidence="8"/>
<dbReference type="Proteomes" id="UP000326202">
    <property type="component" value="Chromosome"/>
</dbReference>
<gene>
    <name evidence="14" type="ORF">FRZ44_53890</name>
</gene>
<evidence type="ECO:0000256" key="4">
    <source>
        <dbReference type="ARBA" id="ARBA00022840"/>
    </source>
</evidence>
<dbReference type="GO" id="GO:0008641">
    <property type="term" value="F:ubiquitin-like modifier activating enzyme activity"/>
    <property type="evidence" value="ECO:0007669"/>
    <property type="project" value="InterPro"/>
</dbReference>
<dbReference type="GO" id="GO:0061605">
    <property type="term" value="F:molybdopterin-synthase adenylyltransferase activity"/>
    <property type="evidence" value="ECO:0007669"/>
    <property type="project" value="UniProtKB-EC"/>
</dbReference>
<comment type="similarity">
    <text evidence="1">Belongs to the HesA/MoeB/ThiF family.</text>
</comment>
<name>A0A5J6MRM6_9PROT</name>
<organism evidence="14 15">
    <name type="scientific">Hypericibacter terrae</name>
    <dbReference type="NCBI Taxonomy" id="2602015"/>
    <lineage>
        <taxon>Bacteria</taxon>
        <taxon>Pseudomonadati</taxon>
        <taxon>Pseudomonadota</taxon>
        <taxon>Alphaproteobacteria</taxon>
        <taxon>Rhodospirillales</taxon>
        <taxon>Dongiaceae</taxon>
        <taxon>Hypericibacter</taxon>
    </lineage>
</organism>
<protein>
    <recommendedName>
        <fullName evidence="9">Molybdopterin-synthase adenylyltransferase</fullName>
        <ecNumber evidence="8">2.7.7.80</ecNumber>
    </recommendedName>
    <alternativeName>
        <fullName evidence="12">MoaD protein adenylase</fullName>
    </alternativeName>
    <alternativeName>
        <fullName evidence="10">Molybdopterin-converting factor subunit 1 adenylase</fullName>
    </alternativeName>
    <alternativeName>
        <fullName evidence="11">Sulfur carrier protein MoaD adenylyltransferase</fullName>
    </alternativeName>
</protein>
<dbReference type="GO" id="GO:0004792">
    <property type="term" value="F:thiosulfate-cyanide sulfurtransferase activity"/>
    <property type="evidence" value="ECO:0007669"/>
    <property type="project" value="TreeGrafter"/>
</dbReference>
<keyword evidence="4" id="KW-0067">ATP-binding</keyword>
<comment type="subunit">
    <text evidence="7">Homodimer. Forms a stable heterotetrameric complex of 2 MoeB and 2 MoaD during adenylation of MoaD.</text>
</comment>